<proteinExistence type="predicted"/>
<evidence type="ECO:0000313" key="3">
    <source>
        <dbReference type="Proteomes" id="UP001482620"/>
    </source>
</evidence>
<dbReference type="EMBL" id="JAHRIQ010062927">
    <property type="protein sequence ID" value="MEQ2242047.1"/>
    <property type="molecule type" value="Genomic_DNA"/>
</dbReference>
<reference evidence="2 3" key="1">
    <citation type="submission" date="2021-06" db="EMBL/GenBank/DDBJ databases">
        <authorList>
            <person name="Palmer J.M."/>
        </authorList>
    </citation>
    <scope>NUCLEOTIDE SEQUENCE [LARGE SCALE GENOMIC DNA]</scope>
    <source>
        <strain evidence="3">if_2019</strain>
        <tissue evidence="2">Muscle</tissue>
    </source>
</reference>
<evidence type="ECO:0000313" key="2">
    <source>
        <dbReference type="EMBL" id="MEQ2242047.1"/>
    </source>
</evidence>
<feature type="region of interest" description="Disordered" evidence="1">
    <location>
        <begin position="51"/>
        <end position="103"/>
    </location>
</feature>
<name>A0ABV0UE83_9TELE</name>
<protein>
    <submittedName>
        <fullName evidence="2">Uncharacterized protein</fullName>
    </submittedName>
</protein>
<dbReference type="Proteomes" id="UP001482620">
    <property type="component" value="Unassembled WGS sequence"/>
</dbReference>
<keyword evidence="3" id="KW-1185">Reference proteome</keyword>
<evidence type="ECO:0000256" key="1">
    <source>
        <dbReference type="SAM" id="MobiDB-lite"/>
    </source>
</evidence>
<accession>A0ABV0UE83</accession>
<feature type="compositionally biased region" description="Pro residues" evidence="1">
    <location>
        <begin position="236"/>
        <end position="247"/>
    </location>
</feature>
<feature type="region of interest" description="Disordered" evidence="1">
    <location>
        <begin position="151"/>
        <end position="247"/>
    </location>
</feature>
<organism evidence="2 3">
    <name type="scientific">Ilyodon furcidens</name>
    <name type="common">goldbreast splitfin</name>
    <dbReference type="NCBI Taxonomy" id="33524"/>
    <lineage>
        <taxon>Eukaryota</taxon>
        <taxon>Metazoa</taxon>
        <taxon>Chordata</taxon>
        <taxon>Craniata</taxon>
        <taxon>Vertebrata</taxon>
        <taxon>Euteleostomi</taxon>
        <taxon>Actinopterygii</taxon>
        <taxon>Neopterygii</taxon>
        <taxon>Teleostei</taxon>
        <taxon>Neoteleostei</taxon>
        <taxon>Acanthomorphata</taxon>
        <taxon>Ovalentaria</taxon>
        <taxon>Atherinomorphae</taxon>
        <taxon>Cyprinodontiformes</taxon>
        <taxon>Goodeidae</taxon>
        <taxon>Ilyodon</taxon>
    </lineage>
</organism>
<gene>
    <name evidence="2" type="ORF">ILYODFUR_031782</name>
</gene>
<feature type="compositionally biased region" description="Low complexity" evidence="1">
    <location>
        <begin position="1"/>
        <end position="10"/>
    </location>
</feature>
<feature type="compositionally biased region" description="Polar residues" evidence="1">
    <location>
        <begin position="90"/>
        <end position="100"/>
    </location>
</feature>
<feature type="region of interest" description="Disordered" evidence="1">
    <location>
        <begin position="1"/>
        <end position="24"/>
    </location>
</feature>
<sequence>MPPPQSSSSSSRRERRHHQDTVPPVVTIWTGASISFPEGLANTPSSCLASSTLLPGSQRCSSDHPVPPSGSRRKNMANANSLLQSKAVENITSRSLSRPSTPGWVLSGLAPVQTALVPVLDSNEGSADAPALVFAGVQLETPALVSAGGQLEAPAPVSTGGQPDISVPASVPPLLQVLPPTSPSSSAISDGAADTPASVSDGVQQDAPPFISARGQPDAPVPVAAEGQPDISEPASLPPDQPPFTST</sequence>
<feature type="compositionally biased region" description="Polar residues" evidence="1">
    <location>
        <begin position="51"/>
        <end position="60"/>
    </location>
</feature>
<comment type="caution">
    <text evidence="2">The sequence shown here is derived from an EMBL/GenBank/DDBJ whole genome shotgun (WGS) entry which is preliminary data.</text>
</comment>